<evidence type="ECO:0000313" key="2">
    <source>
        <dbReference type="EMBL" id="MEE6041497.1"/>
    </source>
</evidence>
<gene>
    <name evidence="2" type="ORF">M5S13_06305</name>
</gene>
<keyword evidence="1" id="KW-0812">Transmembrane</keyword>
<name>A0ABU7QHS9_AVIPA</name>
<feature type="transmembrane region" description="Helical" evidence="1">
    <location>
        <begin position="92"/>
        <end position="112"/>
    </location>
</feature>
<sequence length="171" mass="18534">MQPARSYSPTVWAVCNGSTVPLNTIADIQFGADSASLECFDRERLIEAEANLPLGQTISIVLSQINELSIMQNQPDSVCLRSSGKAEIIDEMFSQFGFAMVVGVMIVIVLLFKNLLQQSLTILTALPLSIDGSAVGLFAYGTALDMFSVISIIDVNGHHNPKFYFASGLRD</sequence>
<feature type="transmembrane region" description="Helical" evidence="1">
    <location>
        <begin position="132"/>
        <end position="153"/>
    </location>
</feature>
<dbReference type="RefSeq" id="WP_133247374.1">
    <property type="nucleotide sequence ID" value="NZ_CP081939.1"/>
</dbReference>
<dbReference type="InterPro" id="IPR001036">
    <property type="entry name" value="Acrflvin-R"/>
</dbReference>
<keyword evidence="3" id="KW-1185">Reference proteome</keyword>
<dbReference type="SUPFAM" id="SSF82866">
    <property type="entry name" value="Multidrug efflux transporter AcrB transmembrane domain"/>
    <property type="match status" value="1"/>
</dbReference>
<comment type="caution">
    <text evidence="2">The sequence shown here is derived from an EMBL/GenBank/DDBJ whole genome shotgun (WGS) entry which is preliminary data.</text>
</comment>
<evidence type="ECO:0000313" key="3">
    <source>
        <dbReference type="Proteomes" id="UP001347884"/>
    </source>
</evidence>
<dbReference type="Gene3D" id="3.30.2090.10">
    <property type="entry name" value="Multidrug efflux transporter AcrB TolC docking domain, DN and DC subdomains"/>
    <property type="match status" value="1"/>
</dbReference>
<dbReference type="EMBL" id="JAMDKF010000011">
    <property type="protein sequence ID" value="MEE6041497.1"/>
    <property type="molecule type" value="Genomic_DNA"/>
</dbReference>
<dbReference type="InterPro" id="IPR027463">
    <property type="entry name" value="AcrB_DN_DC_subdom"/>
</dbReference>
<dbReference type="PANTHER" id="PTHR32063">
    <property type="match status" value="1"/>
</dbReference>
<dbReference type="Pfam" id="PF00873">
    <property type="entry name" value="ACR_tran"/>
    <property type="match status" value="1"/>
</dbReference>
<dbReference type="PANTHER" id="PTHR32063:SF77">
    <property type="entry name" value="ACR FAMILY TRANSPORT PROTEIN"/>
    <property type="match status" value="1"/>
</dbReference>
<proteinExistence type="predicted"/>
<accession>A0ABU7QHS9</accession>
<reference evidence="2 3" key="1">
    <citation type="journal article" date="2022" name="Front. Microbiol.">
        <title>Commensal bacteria contribute to the growth of multidrug-resistant Avibacterium paragallinarum in chickens.</title>
        <authorList>
            <person name="Zhu J."/>
            <person name="Chen Y."/>
            <person name="Wu Y."/>
            <person name="Wang Y."/>
            <person name="Zhu K."/>
        </authorList>
    </citation>
    <scope>NUCLEOTIDE SEQUENCE [LARGE SCALE GENOMIC DNA]</scope>
    <source>
        <strain evidence="2 3">AV25</strain>
    </source>
</reference>
<dbReference type="Gene3D" id="1.20.1640.10">
    <property type="entry name" value="Multidrug efflux transporter AcrB transmembrane domain"/>
    <property type="match status" value="1"/>
</dbReference>
<keyword evidence="1" id="KW-1133">Transmembrane helix</keyword>
<protein>
    <submittedName>
        <fullName evidence="2">Efflux RND transporter permease subunit</fullName>
    </submittedName>
</protein>
<organism evidence="2 3">
    <name type="scientific">Avibacterium paragallinarum</name>
    <name type="common">Haemophilus gallinarum</name>
    <dbReference type="NCBI Taxonomy" id="728"/>
    <lineage>
        <taxon>Bacteria</taxon>
        <taxon>Pseudomonadati</taxon>
        <taxon>Pseudomonadota</taxon>
        <taxon>Gammaproteobacteria</taxon>
        <taxon>Pasteurellales</taxon>
        <taxon>Pasteurellaceae</taxon>
        <taxon>Avibacterium</taxon>
    </lineage>
</organism>
<dbReference type="Gene3D" id="3.30.70.1440">
    <property type="entry name" value="Multidrug efflux transporter AcrB pore domain"/>
    <property type="match status" value="1"/>
</dbReference>
<keyword evidence="1" id="KW-0472">Membrane</keyword>
<evidence type="ECO:0000256" key="1">
    <source>
        <dbReference type="SAM" id="Phobius"/>
    </source>
</evidence>
<dbReference type="Proteomes" id="UP001347884">
    <property type="component" value="Unassembled WGS sequence"/>
</dbReference>